<keyword evidence="1" id="KW-0472">Membrane</keyword>
<proteinExistence type="predicted"/>
<sequence>MKHTAKKTMITVIGGLLVFIGVMFVIVPGPAILFLPAGLALLSLEYPWAKQWLKKCQRLMRKGAEQMDNLVVSLKRRSN</sequence>
<evidence type="ECO:0000313" key="2">
    <source>
        <dbReference type="EMBL" id="REL36850.1"/>
    </source>
</evidence>
<comment type="caution">
    <text evidence="2">The sequence shown here is derived from an EMBL/GenBank/DDBJ whole genome shotgun (WGS) entry which is preliminary data.</text>
</comment>
<reference evidence="2 3" key="1">
    <citation type="submission" date="2018-08" db="EMBL/GenBank/DDBJ databases">
        <title>Thalassotalea euphylliae genome.</title>
        <authorList>
            <person name="Summers S."/>
            <person name="Rice S.A."/>
            <person name="Freckelton M.L."/>
            <person name="Nedved B.T."/>
            <person name="Hadfield M.G."/>
        </authorList>
    </citation>
    <scope>NUCLEOTIDE SEQUENCE [LARGE SCALE GENOMIC DNA]</scope>
    <source>
        <strain evidence="2 3">H2</strain>
    </source>
</reference>
<protein>
    <submittedName>
        <fullName evidence="2">Tellurium resistance protein TerC</fullName>
    </submittedName>
</protein>
<keyword evidence="1" id="KW-0812">Transmembrane</keyword>
<dbReference type="Pfam" id="PF09656">
    <property type="entry name" value="PGPGW"/>
    <property type="match status" value="1"/>
</dbReference>
<evidence type="ECO:0000256" key="1">
    <source>
        <dbReference type="SAM" id="Phobius"/>
    </source>
</evidence>
<evidence type="ECO:0000313" key="3">
    <source>
        <dbReference type="Proteomes" id="UP000256999"/>
    </source>
</evidence>
<feature type="transmembrane region" description="Helical" evidence="1">
    <location>
        <begin position="9"/>
        <end position="26"/>
    </location>
</feature>
<dbReference type="RefSeq" id="WP_116001768.1">
    <property type="nucleotide sequence ID" value="NZ_QUOV01000001.1"/>
</dbReference>
<dbReference type="EMBL" id="QUOV01000001">
    <property type="protein sequence ID" value="REL36850.1"/>
    <property type="molecule type" value="Genomic_DNA"/>
</dbReference>
<dbReference type="AlphaFoldDB" id="A0A3E0UIX4"/>
<dbReference type="Proteomes" id="UP000256999">
    <property type="component" value="Unassembled WGS sequence"/>
</dbReference>
<accession>A0A3E0UIX4</accession>
<name>A0A3E0UIX4_9GAMM</name>
<dbReference type="InterPro" id="IPR019099">
    <property type="entry name" value="Uncharacterised_PGPGW_TM"/>
</dbReference>
<dbReference type="OrthoDB" id="6199379at2"/>
<organism evidence="2 3">
    <name type="scientific">Thalassotalea euphylliae</name>
    <dbReference type="NCBI Taxonomy" id="1655234"/>
    <lineage>
        <taxon>Bacteria</taxon>
        <taxon>Pseudomonadati</taxon>
        <taxon>Pseudomonadota</taxon>
        <taxon>Gammaproteobacteria</taxon>
        <taxon>Alteromonadales</taxon>
        <taxon>Colwelliaceae</taxon>
        <taxon>Thalassotalea</taxon>
    </lineage>
</organism>
<keyword evidence="1" id="KW-1133">Transmembrane helix</keyword>
<gene>
    <name evidence="2" type="ORF">DXX92_16870</name>
</gene>